<evidence type="ECO:0000256" key="5">
    <source>
        <dbReference type="PROSITE-ProRule" id="PRU01248"/>
    </source>
</evidence>
<dbReference type="Proteomes" id="UP000076021">
    <property type="component" value="Chromosome"/>
</dbReference>
<evidence type="ECO:0000259" key="7">
    <source>
        <dbReference type="PROSITE" id="PS51900"/>
    </source>
</evidence>
<dbReference type="Gene3D" id="1.10.443.10">
    <property type="entry name" value="Intergrase catalytic core"/>
    <property type="match status" value="1"/>
</dbReference>
<evidence type="ECO:0008006" key="10">
    <source>
        <dbReference type="Google" id="ProtNLM"/>
    </source>
</evidence>
<dbReference type="InterPro" id="IPR011010">
    <property type="entry name" value="DNA_brk_join_enz"/>
</dbReference>
<dbReference type="STRING" id="241244.ATY39_13615"/>
<reference evidence="8 9" key="1">
    <citation type="journal article" date="2016" name="Genome Announc.">
        <title>Whole-Genome Sequence of Rummeliibacillus stabekisii Strain PP9 Isolated from Antarctic Soil.</title>
        <authorList>
            <person name="da Mota F.F."/>
            <person name="Vollu R.E."/>
            <person name="Jurelevicius D."/>
            <person name="Seldin L."/>
        </authorList>
    </citation>
    <scope>NUCLEOTIDE SEQUENCE [LARGE SCALE GENOMIC DNA]</scope>
    <source>
        <strain evidence="8 9">PP9</strain>
    </source>
</reference>
<dbReference type="EMBL" id="CP014806">
    <property type="protein sequence ID" value="AMX00357.1"/>
    <property type="molecule type" value="Genomic_DNA"/>
</dbReference>
<evidence type="ECO:0000256" key="4">
    <source>
        <dbReference type="ARBA" id="ARBA00023172"/>
    </source>
</evidence>
<dbReference type="RefSeq" id="WP_066790646.1">
    <property type="nucleotide sequence ID" value="NZ_CP014806.1"/>
</dbReference>
<dbReference type="GO" id="GO:0015074">
    <property type="term" value="P:DNA integration"/>
    <property type="evidence" value="ECO:0007669"/>
    <property type="project" value="UniProtKB-KW"/>
</dbReference>
<dbReference type="InterPro" id="IPR050090">
    <property type="entry name" value="Tyrosine_recombinase_XerCD"/>
</dbReference>
<dbReference type="OrthoDB" id="184666at2"/>
<keyword evidence="2" id="KW-0229">DNA integration</keyword>
<dbReference type="PROSITE" id="PS51900">
    <property type="entry name" value="CB"/>
    <property type="match status" value="1"/>
</dbReference>
<dbReference type="InterPro" id="IPR002104">
    <property type="entry name" value="Integrase_catalytic"/>
</dbReference>
<dbReference type="Pfam" id="PF02899">
    <property type="entry name" value="Phage_int_SAM_1"/>
    <property type="match status" value="1"/>
</dbReference>
<keyword evidence="9" id="KW-1185">Reference proteome</keyword>
<evidence type="ECO:0000256" key="1">
    <source>
        <dbReference type="ARBA" id="ARBA00008857"/>
    </source>
</evidence>
<dbReference type="InterPro" id="IPR010998">
    <property type="entry name" value="Integrase_recombinase_N"/>
</dbReference>
<gene>
    <name evidence="8" type="ORF">ATY39_13615</name>
</gene>
<name>A0A143HFV4_9BACL</name>
<feature type="domain" description="Tyr recombinase" evidence="6">
    <location>
        <begin position="116"/>
        <end position="295"/>
    </location>
</feature>
<dbReference type="SUPFAM" id="SSF56349">
    <property type="entry name" value="DNA breaking-rejoining enzymes"/>
    <property type="match status" value="1"/>
</dbReference>
<evidence type="ECO:0000259" key="6">
    <source>
        <dbReference type="PROSITE" id="PS51898"/>
    </source>
</evidence>
<dbReference type="InterPro" id="IPR004107">
    <property type="entry name" value="Integrase_SAM-like_N"/>
</dbReference>
<reference evidence="9" key="2">
    <citation type="submission" date="2016-03" db="EMBL/GenBank/DDBJ databases">
        <authorList>
            <person name="Ploux O."/>
        </authorList>
    </citation>
    <scope>NUCLEOTIDE SEQUENCE [LARGE SCALE GENOMIC DNA]</scope>
    <source>
        <strain evidence="9">PP9</strain>
    </source>
</reference>
<organism evidence="8 9">
    <name type="scientific">Rummeliibacillus stabekisii</name>
    <dbReference type="NCBI Taxonomy" id="241244"/>
    <lineage>
        <taxon>Bacteria</taxon>
        <taxon>Bacillati</taxon>
        <taxon>Bacillota</taxon>
        <taxon>Bacilli</taxon>
        <taxon>Bacillales</taxon>
        <taxon>Caryophanaceae</taxon>
        <taxon>Rummeliibacillus</taxon>
    </lineage>
</organism>
<sequence>MEIISVTFSQAIEGFKIYLFEKNRSINTIRSYSQDLRFFESWLFSIHSNPIMVQEITKTDIKDFEREIKAITSLSPATVNRRLVAIKKWADYLFVSKFSPVNLGDEIEIKKVQKQNTIRWLTRQEVGRLLHAVEMTKHKNLQKGLLHETLIILLVNLGLRIDEACSLTKTSISFRNSIVNVTGKGNKHRIVPLTEKTKAHIQMWLDNRDKDSEYILISSKSNQLSTRAAQHILKKYSTQLGIEITPHSLRHTYCKQLANSGVGLQSIAELAGHSSMDTTRIYVTPSIKELQIALKKTEF</sequence>
<keyword evidence="4" id="KW-0233">DNA recombination</keyword>
<dbReference type="PANTHER" id="PTHR30349">
    <property type="entry name" value="PHAGE INTEGRASE-RELATED"/>
    <property type="match status" value="1"/>
</dbReference>
<dbReference type="InterPro" id="IPR013762">
    <property type="entry name" value="Integrase-like_cat_sf"/>
</dbReference>
<evidence type="ECO:0000256" key="2">
    <source>
        <dbReference type="ARBA" id="ARBA00022908"/>
    </source>
</evidence>
<dbReference type="GO" id="GO:0003677">
    <property type="term" value="F:DNA binding"/>
    <property type="evidence" value="ECO:0007669"/>
    <property type="project" value="UniProtKB-UniRule"/>
</dbReference>
<dbReference type="GO" id="GO:0006310">
    <property type="term" value="P:DNA recombination"/>
    <property type="evidence" value="ECO:0007669"/>
    <property type="project" value="UniProtKB-KW"/>
</dbReference>
<evidence type="ECO:0000313" key="9">
    <source>
        <dbReference type="Proteomes" id="UP000076021"/>
    </source>
</evidence>
<evidence type="ECO:0000313" key="8">
    <source>
        <dbReference type="EMBL" id="AMX00357.1"/>
    </source>
</evidence>
<dbReference type="Gene3D" id="1.10.150.130">
    <property type="match status" value="1"/>
</dbReference>
<evidence type="ECO:0000256" key="3">
    <source>
        <dbReference type="ARBA" id="ARBA00023125"/>
    </source>
</evidence>
<accession>A0A143HFV4</accession>
<dbReference type="PANTHER" id="PTHR30349:SF41">
    <property type="entry name" value="INTEGRASE_RECOMBINASE PROTEIN MJ0367-RELATED"/>
    <property type="match status" value="1"/>
</dbReference>
<proteinExistence type="inferred from homology"/>
<comment type="similarity">
    <text evidence="1">Belongs to the 'phage' integrase family.</text>
</comment>
<feature type="domain" description="Core-binding (CB)" evidence="7">
    <location>
        <begin position="6"/>
        <end position="94"/>
    </location>
</feature>
<protein>
    <recommendedName>
        <fullName evidence="10">Integrase</fullName>
    </recommendedName>
</protein>
<dbReference type="KEGG" id="rst:ATY39_13615"/>
<dbReference type="AlphaFoldDB" id="A0A143HFV4"/>
<dbReference type="PROSITE" id="PS51898">
    <property type="entry name" value="TYR_RECOMBINASE"/>
    <property type="match status" value="1"/>
</dbReference>
<keyword evidence="3 5" id="KW-0238">DNA-binding</keyword>
<dbReference type="InterPro" id="IPR044068">
    <property type="entry name" value="CB"/>
</dbReference>
<dbReference type="Pfam" id="PF00589">
    <property type="entry name" value="Phage_integrase"/>
    <property type="match status" value="1"/>
</dbReference>